<reference evidence="1" key="1">
    <citation type="submission" date="2020-05" db="EMBL/GenBank/DDBJ databases">
        <title>Large-scale comparative analyses of tick genomes elucidate their genetic diversity and vector capacities.</title>
        <authorList>
            <person name="Jia N."/>
            <person name="Wang J."/>
            <person name="Shi W."/>
            <person name="Du L."/>
            <person name="Sun Y."/>
            <person name="Zhan W."/>
            <person name="Jiang J."/>
            <person name="Wang Q."/>
            <person name="Zhang B."/>
            <person name="Ji P."/>
            <person name="Sakyi L.B."/>
            <person name="Cui X."/>
            <person name="Yuan T."/>
            <person name="Jiang B."/>
            <person name="Yang W."/>
            <person name="Lam T.T.-Y."/>
            <person name="Chang Q."/>
            <person name="Ding S."/>
            <person name="Wang X."/>
            <person name="Zhu J."/>
            <person name="Ruan X."/>
            <person name="Zhao L."/>
            <person name="Wei J."/>
            <person name="Que T."/>
            <person name="Du C."/>
            <person name="Cheng J."/>
            <person name="Dai P."/>
            <person name="Han X."/>
            <person name="Huang E."/>
            <person name="Gao Y."/>
            <person name="Liu J."/>
            <person name="Shao H."/>
            <person name="Ye R."/>
            <person name="Li L."/>
            <person name="Wei W."/>
            <person name="Wang X."/>
            <person name="Wang C."/>
            <person name="Yang T."/>
            <person name="Huo Q."/>
            <person name="Li W."/>
            <person name="Guo W."/>
            <person name="Chen H."/>
            <person name="Zhou L."/>
            <person name="Ni X."/>
            <person name="Tian J."/>
            <person name="Zhou Y."/>
            <person name="Sheng Y."/>
            <person name="Liu T."/>
            <person name="Pan Y."/>
            <person name="Xia L."/>
            <person name="Li J."/>
            <person name="Zhao F."/>
            <person name="Cao W."/>
        </authorList>
    </citation>
    <scope>NUCLEOTIDE SEQUENCE</scope>
    <source>
        <strain evidence="1">Hyas-2018</strain>
    </source>
</reference>
<accession>A0ACB7T870</accession>
<proteinExistence type="predicted"/>
<protein>
    <submittedName>
        <fullName evidence="1">Uncharacterized protein</fullName>
    </submittedName>
</protein>
<sequence>MLEDLGPAYRFAGRVFLFHETRSRLRSGPPCLGRECRDSTEVDCAPSHESPSLTLELAKPEFNDERGRVDGFDPSGAAISCWEFAAILYAGHELPSSSRHSRDDTPPC</sequence>
<comment type="caution">
    <text evidence="1">The sequence shown here is derived from an EMBL/GenBank/DDBJ whole genome shotgun (WGS) entry which is preliminary data.</text>
</comment>
<dbReference type="Proteomes" id="UP000821845">
    <property type="component" value="Chromosome 11"/>
</dbReference>
<name>A0ACB7T870_HYAAI</name>
<dbReference type="EMBL" id="CM023491">
    <property type="protein sequence ID" value="KAH6941602.1"/>
    <property type="molecule type" value="Genomic_DNA"/>
</dbReference>
<evidence type="ECO:0000313" key="1">
    <source>
        <dbReference type="EMBL" id="KAH6941602.1"/>
    </source>
</evidence>
<organism evidence="1 2">
    <name type="scientific">Hyalomma asiaticum</name>
    <name type="common">Tick</name>
    <dbReference type="NCBI Taxonomy" id="266040"/>
    <lineage>
        <taxon>Eukaryota</taxon>
        <taxon>Metazoa</taxon>
        <taxon>Ecdysozoa</taxon>
        <taxon>Arthropoda</taxon>
        <taxon>Chelicerata</taxon>
        <taxon>Arachnida</taxon>
        <taxon>Acari</taxon>
        <taxon>Parasitiformes</taxon>
        <taxon>Ixodida</taxon>
        <taxon>Ixodoidea</taxon>
        <taxon>Ixodidae</taxon>
        <taxon>Hyalomminae</taxon>
        <taxon>Hyalomma</taxon>
    </lineage>
</organism>
<keyword evidence="2" id="KW-1185">Reference proteome</keyword>
<gene>
    <name evidence="1" type="ORF">HPB50_020966</name>
</gene>
<evidence type="ECO:0000313" key="2">
    <source>
        <dbReference type="Proteomes" id="UP000821845"/>
    </source>
</evidence>